<dbReference type="NCBIfam" id="TIGR00945">
    <property type="entry name" value="tatC"/>
    <property type="match status" value="1"/>
</dbReference>
<dbReference type="GO" id="GO:0009977">
    <property type="term" value="F:proton motive force dependent protein transmembrane transporter activity"/>
    <property type="evidence" value="ECO:0007669"/>
    <property type="project" value="TreeGrafter"/>
</dbReference>
<dbReference type="GO" id="GO:0043953">
    <property type="term" value="P:protein transport by the Tat complex"/>
    <property type="evidence" value="ECO:0007669"/>
    <property type="project" value="UniProtKB-UniRule"/>
</dbReference>
<keyword evidence="3 5" id="KW-1133">Transmembrane helix</keyword>
<dbReference type="GO" id="GO:0065002">
    <property type="term" value="P:intracellular protein transmembrane transport"/>
    <property type="evidence" value="ECO:0007669"/>
    <property type="project" value="TreeGrafter"/>
</dbReference>
<feature type="transmembrane region" description="Helical" evidence="5">
    <location>
        <begin position="159"/>
        <end position="185"/>
    </location>
</feature>
<comment type="subunit">
    <text evidence="5">The Tat system comprises two distinct complexes: a TatABC complex, containing multiple copies of TatA, TatB and TatC subunits, and a separate TatA complex, containing only TatA subunits. Substrates initially bind to the TatABC complex, which probably triggers association of the separate TatA complex to form the active translocon.</text>
</comment>
<comment type="similarity">
    <text evidence="5">Belongs to the TatC family.</text>
</comment>
<evidence type="ECO:0000256" key="2">
    <source>
        <dbReference type="ARBA" id="ARBA00022692"/>
    </source>
</evidence>
<dbReference type="Pfam" id="PF00902">
    <property type="entry name" value="TatC"/>
    <property type="match status" value="1"/>
</dbReference>
<evidence type="ECO:0000256" key="3">
    <source>
        <dbReference type="ARBA" id="ARBA00022989"/>
    </source>
</evidence>
<evidence type="ECO:0000256" key="4">
    <source>
        <dbReference type="ARBA" id="ARBA00023136"/>
    </source>
</evidence>
<dbReference type="EMBL" id="FOBI01000009">
    <property type="protein sequence ID" value="SEL32223.1"/>
    <property type="molecule type" value="Genomic_DNA"/>
</dbReference>
<comment type="function">
    <text evidence="5">Part of the twin-arginine translocation (Tat) system that transports large folded proteins containing a characteristic twin-arginine motif in their signal peptide across membranes. Together with TatB, TatC is part of a receptor directly interacting with Tat signal peptides.</text>
</comment>
<evidence type="ECO:0000256" key="5">
    <source>
        <dbReference type="HAMAP-Rule" id="MF_00902"/>
    </source>
</evidence>
<dbReference type="AlphaFoldDB" id="A0A1H7P8Y7"/>
<proteinExistence type="inferred from homology"/>
<keyword evidence="5" id="KW-1003">Cell membrane</keyword>
<keyword evidence="5" id="KW-0653">Protein transport</keyword>
<keyword evidence="2 5" id="KW-0812">Transmembrane</keyword>
<keyword evidence="4 5" id="KW-0472">Membrane</keyword>
<protein>
    <recommendedName>
        <fullName evidence="5">Sec-independent protein translocase protein TatC</fullName>
    </recommendedName>
</protein>
<dbReference type="RefSeq" id="WP_085285138.1">
    <property type="nucleotide sequence ID" value="NZ_FOBI01000009.1"/>
</dbReference>
<dbReference type="PRINTS" id="PR01840">
    <property type="entry name" value="TATCFAMILY"/>
</dbReference>
<evidence type="ECO:0000313" key="7">
    <source>
        <dbReference type="Proteomes" id="UP000199297"/>
    </source>
</evidence>
<dbReference type="STRING" id="641665.GCA_002104455_00737"/>
<organism evidence="6 7">
    <name type="scientific">Colwellia chukchiensis</name>
    <dbReference type="NCBI Taxonomy" id="641665"/>
    <lineage>
        <taxon>Bacteria</taxon>
        <taxon>Pseudomonadati</taxon>
        <taxon>Pseudomonadota</taxon>
        <taxon>Gammaproteobacteria</taxon>
        <taxon>Alteromonadales</taxon>
        <taxon>Colwelliaceae</taxon>
        <taxon>Colwellia</taxon>
    </lineage>
</organism>
<dbReference type="PANTHER" id="PTHR30371:SF0">
    <property type="entry name" value="SEC-INDEPENDENT PROTEIN TRANSLOCASE PROTEIN TATC, CHLOROPLASTIC-RELATED"/>
    <property type="match status" value="1"/>
</dbReference>
<feature type="transmembrane region" description="Helical" evidence="5">
    <location>
        <begin position="118"/>
        <end position="139"/>
    </location>
</feature>
<comment type="subcellular location">
    <subcellularLocation>
        <location evidence="5">Cell membrane</location>
        <topology evidence="5">Multi-pass membrane protein</topology>
    </subcellularLocation>
    <subcellularLocation>
        <location evidence="1">Membrane</location>
        <topology evidence="1">Multi-pass membrane protein</topology>
    </subcellularLocation>
</comment>
<keyword evidence="5" id="KW-0813">Transport</keyword>
<dbReference type="PANTHER" id="PTHR30371">
    <property type="entry name" value="SEC-INDEPENDENT PROTEIN TRANSLOCASE PROTEIN TATC"/>
    <property type="match status" value="1"/>
</dbReference>
<dbReference type="OrthoDB" id="9777044at2"/>
<dbReference type="InterPro" id="IPR019820">
    <property type="entry name" value="Sec-indep_translocase_CS"/>
</dbReference>
<keyword evidence="7" id="KW-1185">Reference proteome</keyword>
<feature type="transmembrane region" description="Helical" evidence="5">
    <location>
        <begin position="221"/>
        <end position="239"/>
    </location>
</feature>
<reference evidence="7" key="1">
    <citation type="submission" date="2016-10" db="EMBL/GenBank/DDBJ databases">
        <authorList>
            <person name="Varghese N."/>
            <person name="Submissions S."/>
        </authorList>
    </citation>
    <scope>NUCLEOTIDE SEQUENCE [LARGE SCALE GENOMIC DNA]</scope>
    <source>
        <strain evidence="7">CGMCC 1.9127</strain>
    </source>
</reference>
<gene>
    <name evidence="5" type="primary">tatC</name>
    <name evidence="6" type="ORF">SAMN05216262_10938</name>
</gene>
<feature type="transmembrane region" description="Helical" evidence="5">
    <location>
        <begin position="76"/>
        <end position="97"/>
    </location>
</feature>
<feature type="transmembrane region" description="Helical" evidence="5">
    <location>
        <begin position="197"/>
        <end position="215"/>
    </location>
</feature>
<dbReference type="Proteomes" id="UP000199297">
    <property type="component" value="Unassembled WGS sequence"/>
</dbReference>
<evidence type="ECO:0000313" key="6">
    <source>
        <dbReference type="EMBL" id="SEL32223.1"/>
    </source>
</evidence>
<feature type="transmembrane region" description="Helical" evidence="5">
    <location>
        <begin position="21"/>
        <end position="40"/>
    </location>
</feature>
<name>A0A1H7P8Y7_9GAMM</name>
<dbReference type="InterPro" id="IPR002033">
    <property type="entry name" value="TatC"/>
</dbReference>
<sequence>MSSTGTQSHTLFDHLLELRTRLLHAVVGVLVVFCSLIYFAQDIYQYVAQPLLKVMPAGTQMIATDVASPFFTPFKLTIVISIFVAMPYILYQLWSFIAPGLYKNEKRLIAPLMLGSTLLFYCGIAFAYYVVFPVVFAFFSSVAPDGVTIATDISSYLDFVLKLFFAFGVAFEIPIAIILMCWTGVTSPDNLRAKRPYIVVGAFVIGMLLTPPDIISQTMLAVPMLLLFEVGIIIASLYYRGDDESTESATKEE</sequence>
<accession>A0A1H7P8Y7</accession>
<dbReference type="GO" id="GO:0033281">
    <property type="term" value="C:TAT protein transport complex"/>
    <property type="evidence" value="ECO:0007669"/>
    <property type="project" value="UniProtKB-UniRule"/>
</dbReference>
<evidence type="ECO:0000256" key="1">
    <source>
        <dbReference type="ARBA" id="ARBA00004141"/>
    </source>
</evidence>
<dbReference type="PROSITE" id="PS01218">
    <property type="entry name" value="TATC"/>
    <property type="match status" value="1"/>
</dbReference>
<keyword evidence="5" id="KW-0811">Translocation</keyword>
<dbReference type="HAMAP" id="MF_00902">
    <property type="entry name" value="TatC"/>
    <property type="match status" value="1"/>
</dbReference>